<evidence type="ECO:0000256" key="1">
    <source>
        <dbReference type="SAM" id="SignalP"/>
    </source>
</evidence>
<protein>
    <submittedName>
        <fullName evidence="2">Uncharacterized protein</fullName>
    </submittedName>
</protein>
<evidence type="ECO:0000313" key="2">
    <source>
        <dbReference type="EMBL" id="SHN45965.1"/>
    </source>
</evidence>
<name>A0A1M7RI37_9ACTN</name>
<gene>
    <name evidence="2" type="ORF">SAMN05443668_113108</name>
</gene>
<proteinExistence type="predicted"/>
<dbReference type="RefSeq" id="WP_073262752.1">
    <property type="nucleotide sequence ID" value="NZ_FRCS01000013.1"/>
</dbReference>
<evidence type="ECO:0000313" key="3">
    <source>
        <dbReference type="Proteomes" id="UP000184440"/>
    </source>
</evidence>
<accession>A0A1M7RI37</accession>
<dbReference type="STRING" id="134849.SAMN05443668_113108"/>
<feature type="chain" id="PRO_5013178608" evidence="1">
    <location>
        <begin position="32"/>
        <end position="307"/>
    </location>
</feature>
<organism evidence="2 3">
    <name type="scientific">Cryptosporangium aurantiacum</name>
    <dbReference type="NCBI Taxonomy" id="134849"/>
    <lineage>
        <taxon>Bacteria</taxon>
        <taxon>Bacillati</taxon>
        <taxon>Actinomycetota</taxon>
        <taxon>Actinomycetes</taxon>
        <taxon>Cryptosporangiales</taxon>
        <taxon>Cryptosporangiaceae</taxon>
        <taxon>Cryptosporangium</taxon>
    </lineage>
</organism>
<feature type="signal peptide" evidence="1">
    <location>
        <begin position="1"/>
        <end position="31"/>
    </location>
</feature>
<dbReference type="Proteomes" id="UP000184440">
    <property type="component" value="Unassembled WGS sequence"/>
</dbReference>
<sequence length="307" mass="32725">MRPYSRRLAAAALCVIGLTATIVAAPQPASAATPDGPSGPVIYHQGTWYLRSTPTTGTAEQSFSFGVPGSNLDLPVVGDWNGDGSETVGIARIDQSVPFPFRFVWSLRNTNAAGDPDITFTFGVPALTDTLRGRPIVGNFDPFDDAYEVGYVFPTDDGGLNWIIRRDLAQSSPVVTFQYGRSATDTPVVGDWNGDGIDTAGIIRGKQWMLNDEELQGGQADVSFTFGATSSPIRELPVVGDWDGNGTDTPAVLRNNPTTQVTGGFEVWLYRNENAAGPADGGFVFGSDVFAIPRTALFVPRLAIEVS</sequence>
<keyword evidence="1" id="KW-0732">Signal</keyword>
<dbReference type="AlphaFoldDB" id="A0A1M7RI37"/>
<dbReference type="EMBL" id="FRCS01000013">
    <property type="protein sequence ID" value="SHN45965.1"/>
    <property type="molecule type" value="Genomic_DNA"/>
</dbReference>
<reference evidence="2 3" key="1">
    <citation type="submission" date="2016-11" db="EMBL/GenBank/DDBJ databases">
        <authorList>
            <person name="Jaros S."/>
            <person name="Januszkiewicz K."/>
            <person name="Wedrychowicz H."/>
        </authorList>
    </citation>
    <scope>NUCLEOTIDE SEQUENCE [LARGE SCALE GENOMIC DNA]</scope>
    <source>
        <strain evidence="2 3">DSM 46144</strain>
    </source>
</reference>
<keyword evidence="3" id="KW-1185">Reference proteome</keyword>
<dbReference type="OrthoDB" id="9814083at2"/>